<keyword evidence="7" id="KW-1185">Reference proteome</keyword>
<keyword evidence="2 3" id="KW-0175">Coiled coil</keyword>
<feature type="coiled-coil region" evidence="3">
    <location>
        <begin position="1308"/>
        <end position="1398"/>
    </location>
</feature>
<feature type="region of interest" description="Disordered" evidence="4">
    <location>
        <begin position="559"/>
        <end position="579"/>
    </location>
</feature>
<dbReference type="Gene3D" id="3.40.50.300">
    <property type="entry name" value="P-loop containing nucleotide triphosphate hydrolases"/>
    <property type="match status" value="2"/>
</dbReference>
<sequence>MLRLLNLYTVSSSSSDLAQQCETYKIPLFPARIHKTQVPILVNHLITDSQAFCAISIQAMSSILKTFYLSQLQIEKSRFDILCKTNNTKDIDGPLMDICPYHTIKRHNMHSHLKRAILNGLVSLVDILPARPSLLVSAAVPADHILSDKRSQQNSSKPNTTQPLFLSVYLAPLRILSRRTDPADAVVVLLPADSVDPEAFVIPFPHVPLQVNGGYIPLSTALPESYRTDQQFLSIHSITSPLTAYVWAHTSTHPDSTWLCEAFFASFTGKMLAVHRMSQYSLKSLEDETHVEEDDVEFKQLPPVSFAKLSTSTLRHEFQAALENEKAKSTDRDSQKNEDSSMFSSPISAEQTPRNADSERTQYIPLTIQTTKPILQSDQPLVFQTPEIVKRPLVEQSSIHSEPHSYNSSSLSYRSPVSPGINPISSQIPFSAKSINSPTRPSQNLANIRPLHPIPPLGAPAPRMVGQFNSPVITPLPDPSHPPLPRKFSTTPTAQRRTVPTFFDSFPVRSDSLPVPKEPIFLDSLPIDETPPEIEPNNDPLSVLRTHIKPFTFNHSFSSPTTRRIDSPSTKTQRFPSVPPLQIDYHGDNLSNLSPISQNSYLAPHQELYYPHTPSSYPNSFNSNHFLSETSSPKFPYPIHKVHSMHHLNVHARAFKPMLPDEEIDGEEEEESGKQDSRLPPGLSFAPFSTADSDSHKHHPLALDTSVLTDEFLSDSECDDELTNEDTASFGSSISDLDFFRQNEPSLSSHFPTHSPEIPSIHSSNRIDVNSMSKSGRENALDSLELSLHSSFHDSDLNTPPSELTPDPAKQVPMRDLRMSLDTNLSRFVTQSKEALGHLQQQQVRKQHRQKGDFVEHGTPDSQPLIQFPHLQKAPHTPKQAPLLTHPAGMQTSELTHNLTTSRPPPHQPPLIQFKNLEFDTPTLRPIQPSPTLTPHSAPLNLTPHSTPVTLTPSSVSSASSPSIGGLPPHVRLNFPVQYVPHFSAPLARPAQTEEHSPSFTPATSDQPDLRNYTNSAKTLEMHNFKSYRNRTIMDFNSSFTTVIGPNGSGKSNMIDAVLFCLGNRSSNVRSENLSSLLNSAAKANGDREGSVTMTFKVNDSQNVEDFINKIVIKRVFNDTKSSFFIRPTSNSTPAITSKSTRKGGFKKVSRDELHEYLLSYGVEIDFSDRYCLLQNETATFGSKSAQEMLNYLEQFLGHRDIIRQISDKKQLLVGFQQNQYEIQRDIEAKQEIIDENNVYVDEYDEVKRKEVKSLQIIQAIEEQKKEAIIECMETEKKFIEIKTEELKALHETQTNETSQITTLEHTLSEINTKLETISLSLRNAQNNTESLYGKLSELGESVRRAERALRTLKEEKAEKMKEDADAQAKLHKAEEELQLLMERKEELTRELAEWKENETFGASFDEDRFLMLEDSHKTMKDEVTRLEGLVGMDVETEEELEAKLEAIKGAMMEVEETGHATNRSFEEQRSQLEQKISSHQLHLNTLRQSAQTKAESREKLQMELSSAKTDLQEFTQRSKRDLEDDQRMLQFFRDRRAGKISSTGSIVFRPGEPLWLRVVHEQANIHEGVVGILADVLTVNEKQFEKAVNVAFESRRKNVVVQSREDGARLISLFRERKIGVVKCDVIPHTQPHNATPSGQPKQFNRNEGTPLRSLIQSKPELDHFVTHICKNWVVCSSTDEALRLRKHWQQTSGGRNKKNIVTLSGEIFRSDGEISFRIGDAGRKMEGMKDPCWIRAASEDDQESSKIALEEQEREHEDSMRVREKEREEKLSLLQRAIETFQTRERILTSEVEESQREIREAAREMSVLQSKMGELQKQQQEFAASTSDKLLLLQQRQAECEYKLLTVDERSEEKKEEIEERLVMFREEVEKLSEQHRQMCEQRAMSSELRDTWQDRMAELKTTTRKIGALERRIGRMTQNESGWKEELEREEARLTEEMNELKEKVEETKELIDESADAIRQLKSQREDIDQTKDATEHQISELTVSTIHLSRQIEAVREHINISNVTIKRLEKEAARNETLLGVVGADLKRSLEEIDLFDEEMSGVETGTVEWRSGWDSVRFWPWLKDQDEAIETLRKEMVERRSGIRFDLIKIVFETRDDIDVLKKREESLNSIITSTQTELAQIEDIRFQSLRRAVLRLNSEVSRIYRLLTRSEGDCTITMSESPTLAFRLGLTFHVRPPSVRGVWVDYGQLSGGQQSLASLTLILSFQVCWTNCFLLMDEIECALDAVFAGRVATALRNGTVFESTALEKNQTPPQLIIVTLRRGMYFLSPQIVGVYQKNGSSCVMNVAFVEEVDEGEGEAKKHTTMKQVVKRPRLLVDD</sequence>
<proteinExistence type="predicted"/>
<dbReference type="SUPFAM" id="SSF75553">
    <property type="entry name" value="Smc hinge domain"/>
    <property type="match status" value="1"/>
</dbReference>
<feature type="region of interest" description="Disordered" evidence="4">
    <location>
        <begin position="322"/>
        <end position="361"/>
    </location>
</feature>
<accession>A0ABQ9WVT2</accession>
<evidence type="ECO:0000313" key="6">
    <source>
        <dbReference type="EMBL" id="KAK2943607.1"/>
    </source>
</evidence>
<dbReference type="Gene3D" id="3.30.70.1620">
    <property type="match status" value="1"/>
</dbReference>
<dbReference type="Pfam" id="PF02463">
    <property type="entry name" value="SMC_N"/>
    <property type="match status" value="1"/>
</dbReference>
<dbReference type="Proteomes" id="UP001281761">
    <property type="component" value="Unassembled WGS sequence"/>
</dbReference>
<feature type="compositionally biased region" description="Basic and acidic residues" evidence="4">
    <location>
        <begin position="322"/>
        <end position="339"/>
    </location>
</feature>
<gene>
    <name evidence="6" type="ORF">BLNAU_21487</name>
</gene>
<dbReference type="InterPro" id="IPR027417">
    <property type="entry name" value="P-loop_NTPase"/>
</dbReference>
<feature type="coiled-coil region" evidence="3">
    <location>
        <begin position="1438"/>
        <end position="1518"/>
    </location>
</feature>
<dbReference type="SUPFAM" id="SSF52540">
    <property type="entry name" value="P-loop containing nucleoside triphosphate hydrolases"/>
    <property type="match status" value="2"/>
</dbReference>
<evidence type="ECO:0000256" key="4">
    <source>
        <dbReference type="SAM" id="MobiDB-lite"/>
    </source>
</evidence>
<feature type="region of interest" description="Disordered" evidence="4">
    <location>
        <begin position="664"/>
        <end position="698"/>
    </location>
</feature>
<feature type="compositionally biased region" description="Polar residues" evidence="4">
    <location>
        <begin position="340"/>
        <end position="355"/>
    </location>
</feature>
<feature type="compositionally biased region" description="Basic and acidic residues" evidence="4">
    <location>
        <begin position="1750"/>
        <end position="1763"/>
    </location>
</feature>
<evidence type="ECO:0000256" key="3">
    <source>
        <dbReference type="SAM" id="Coils"/>
    </source>
</evidence>
<evidence type="ECO:0000256" key="1">
    <source>
        <dbReference type="ARBA" id="ARBA00004123"/>
    </source>
</evidence>
<evidence type="ECO:0000313" key="7">
    <source>
        <dbReference type="Proteomes" id="UP001281761"/>
    </source>
</evidence>
<feature type="region of interest" description="Disordered" evidence="4">
    <location>
        <begin position="745"/>
        <end position="778"/>
    </location>
</feature>
<organism evidence="6 7">
    <name type="scientific">Blattamonas nauphoetae</name>
    <dbReference type="NCBI Taxonomy" id="2049346"/>
    <lineage>
        <taxon>Eukaryota</taxon>
        <taxon>Metamonada</taxon>
        <taxon>Preaxostyla</taxon>
        <taxon>Oxymonadida</taxon>
        <taxon>Blattamonas</taxon>
    </lineage>
</organism>
<dbReference type="Gene3D" id="1.20.1060.20">
    <property type="match status" value="1"/>
</dbReference>
<feature type="region of interest" description="Disordered" evidence="4">
    <location>
        <begin position="988"/>
        <end position="1010"/>
    </location>
</feature>
<feature type="domain" description="SMC hinge" evidence="5">
    <location>
        <begin position="1568"/>
        <end position="1687"/>
    </location>
</feature>
<name>A0ABQ9WVT2_9EUKA</name>
<dbReference type="InterPro" id="IPR003395">
    <property type="entry name" value="RecF/RecN/SMC_N"/>
</dbReference>
<dbReference type="InterPro" id="IPR036277">
    <property type="entry name" value="SMC_hinge_sf"/>
</dbReference>
<feature type="compositionally biased region" description="Polar residues" evidence="4">
    <location>
        <begin position="761"/>
        <end position="774"/>
    </location>
</feature>
<feature type="region of interest" description="Disordered" evidence="4">
    <location>
        <begin position="922"/>
        <end position="942"/>
    </location>
</feature>
<dbReference type="EMBL" id="JARBJD010000337">
    <property type="protein sequence ID" value="KAK2943607.1"/>
    <property type="molecule type" value="Genomic_DNA"/>
</dbReference>
<feature type="compositionally biased region" description="Polar residues" evidence="4">
    <location>
        <begin position="559"/>
        <end position="575"/>
    </location>
</feature>
<evidence type="ECO:0000259" key="5">
    <source>
        <dbReference type="SMART" id="SM00968"/>
    </source>
</evidence>
<feature type="coiled-coil region" evidence="3">
    <location>
        <begin position="1924"/>
        <end position="2018"/>
    </location>
</feature>
<dbReference type="SMART" id="SM00968">
    <property type="entry name" value="SMC_hinge"/>
    <property type="match status" value="1"/>
</dbReference>
<protein>
    <submittedName>
        <fullName evidence="6">Structural maintenance of chromosomes protein 4</fullName>
    </submittedName>
</protein>
<dbReference type="Pfam" id="PF06470">
    <property type="entry name" value="SMC_hinge"/>
    <property type="match status" value="1"/>
</dbReference>
<feature type="compositionally biased region" description="Polar residues" evidence="4">
    <location>
        <begin position="998"/>
        <end position="1010"/>
    </location>
</feature>
<comment type="caution">
    <text evidence="6">The sequence shown here is derived from an EMBL/GenBank/DDBJ whole genome shotgun (WGS) entry which is preliminary data.</text>
</comment>
<feature type="region of interest" description="Disordered" evidence="4">
    <location>
        <begin position="1741"/>
        <end position="1763"/>
    </location>
</feature>
<comment type="subcellular location">
    <subcellularLocation>
        <location evidence="1">Nucleus</location>
    </subcellularLocation>
</comment>
<feature type="coiled-coil region" evidence="3">
    <location>
        <begin position="1851"/>
        <end position="1885"/>
    </location>
</feature>
<evidence type="ECO:0000256" key="2">
    <source>
        <dbReference type="ARBA" id="ARBA00023054"/>
    </source>
</evidence>
<dbReference type="InterPro" id="IPR010935">
    <property type="entry name" value="SMC_hinge"/>
</dbReference>
<dbReference type="PANTHER" id="PTHR18937">
    <property type="entry name" value="STRUCTURAL MAINTENANCE OF CHROMOSOMES SMC FAMILY MEMBER"/>
    <property type="match status" value="1"/>
</dbReference>
<reference evidence="6 7" key="1">
    <citation type="journal article" date="2022" name="bioRxiv">
        <title>Genomics of Preaxostyla Flagellates Illuminates Evolutionary Transitions and the Path Towards Mitochondrial Loss.</title>
        <authorList>
            <person name="Novak L.V.F."/>
            <person name="Treitli S.C."/>
            <person name="Pyrih J."/>
            <person name="Halakuc P."/>
            <person name="Pipaliya S.V."/>
            <person name="Vacek V."/>
            <person name="Brzon O."/>
            <person name="Soukal P."/>
            <person name="Eme L."/>
            <person name="Dacks J.B."/>
            <person name="Karnkowska A."/>
            <person name="Elias M."/>
            <person name="Hampl V."/>
        </authorList>
    </citation>
    <scope>NUCLEOTIDE SEQUENCE [LARGE SCALE GENOMIC DNA]</scope>
    <source>
        <strain evidence="6">NAU3</strain>
        <tissue evidence="6">Gut</tissue>
    </source>
</reference>
<feature type="region of interest" description="Disordered" evidence="4">
    <location>
        <begin position="792"/>
        <end position="811"/>
    </location>
</feature>